<dbReference type="RefSeq" id="WP_386736404.1">
    <property type="nucleotide sequence ID" value="NZ_JBHRXI010000016.1"/>
</dbReference>
<sequence>MEQHGRRTYPTREDSSQDLFEFIELFCNLKRQQTNNGTQSPVDFEIIEQKLIKPGICKTRATSASARPDLRKDLECPK</sequence>
<comment type="caution">
    <text evidence="1">The sequence shown here is derived from an EMBL/GenBank/DDBJ whole genome shotgun (WGS) entry which is preliminary data.</text>
</comment>
<gene>
    <name evidence="1" type="ORF">ACFORG_15350</name>
</gene>
<protein>
    <submittedName>
        <fullName evidence="1">Uncharacterized protein</fullName>
    </submittedName>
</protein>
<proteinExistence type="predicted"/>
<organism evidence="1 2">
    <name type="scientific">Lutimaribacter marinistellae</name>
    <dbReference type="NCBI Taxonomy" id="1820329"/>
    <lineage>
        <taxon>Bacteria</taxon>
        <taxon>Pseudomonadati</taxon>
        <taxon>Pseudomonadota</taxon>
        <taxon>Alphaproteobacteria</taxon>
        <taxon>Rhodobacterales</taxon>
        <taxon>Roseobacteraceae</taxon>
        <taxon>Lutimaribacter</taxon>
    </lineage>
</organism>
<reference evidence="2" key="1">
    <citation type="journal article" date="2019" name="Int. J. Syst. Evol. Microbiol.">
        <title>The Global Catalogue of Microorganisms (GCM) 10K type strain sequencing project: providing services to taxonomists for standard genome sequencing and annotation.</title>
        <authorList>
            <consortium name="The Broad Institute Genomics Platform"/>
            <consortium name="The Broad Institute Genome Sequencing Center for Infectious Disease"/>
            <person name="Wu L."/>
            <person name="Ma J."/>
        </authorList>
    </citation>
    <scope>NUCLEOTIDE SEQUENCE [LARGE SCALE GENOMIC DNA]</scope>
    <source>
        <strain evidence="2">KCTC 42911</strain>
    </source>
</reference>
<evidence type="ECO:0000313" key="2">
    <source>
        <dbReference type="Proteomes" id="UP001595629"/>
    </source>
</evidence>
<dbReference type="Proteomes" id="UP001595629">
    <property type="component" value="Unassembled WGS sequence"/>
</dbReference>
<accession>A0ABV7TJS4</accession>
<name>A0ABV7TJS4_9RHOB</name>
<dbReference type="EMBL" id="JBHRXI010000016">
    <property type="protein sequence ID" value="MFC3615140.1"/>
    <property type="molecule type" value="Genomic_DNA"/>
</dbReference>
<keyword evidence="2" id="KW-1185">Reference proteome</keyword>
<evidence type="ECO:0000313" key="1">
    <source>
        <dbReference type="EMBL" id="MFC3615140.1"/>
    </source>
</evidence>